<evidence type="ECO:0000313" key="2">
    <source>
        <dbReference type="EMBL" id="KUN59398.1"/>
    </source>
</evidence>
<dbReference type="Proteomes" id="UP000053669">
    <property type="component" value="Unassembled WGS sequence"/>
</dbReference>
<sequence>MVGLCIAHTRDLRQDPLIIRGPIGEEAIESAVIAGHEKYDGDFELRIGPCAPSDGTEADHSQQSTQPTQSTSTSAP</sequence>
<proteinExistence type="predicted"/>
<evidence type="ECO:0000256" key="1">
    <source>
        <dbReference type="SAM" id="MobiDB-lite"/>
    </source>
</evidence>
<evidence type="ECO:0000313" key="3">
    <source>
        <dbReference type="Proteomes" id="UP000053669"/>
    </source>
</evidence>
<feature type="compositionally biased region" description="Low complexity" evidence="1">
    <location>
        <begin position="61"/>
        <end position="76"/>
    </location>
</feature>
<organism evidence="2 3">
    <name type="scientific">Streptomyces canus</name>
    <dbReference type="NCBI Taxonomy" id="58343"/>
    <lineage>
        <taxon>Bacteria</taxon>
        <taxon>Bacillati</taxon>
        <taxon>Actinomycetota</taxon>
        <taxon>Actinomycetes</taxon>
        <taxon>Kitasatosporales</taxon>
        <taxon>Streptomycetaceae</taxon>
        <taxon>Streptomyces</taxon>
        <taxon>Streptomyces aurantiacus group</taxon>
    </lineage>
</organism>
<dbReference type="EMBL" id="LMWU01000050">
    <property type="protein sequence ID" value="KUN59398.1"/>
    <property type="molecule type" value="Genomic_DNA"/>
</dbReference>
<gene>
    <name evidence="2" type="ORF">AQJ46_39880</name>
</gene>
<accession>A0A117QXH3</accession>
<dbReference type="AlphaFoldDB" id="A0A117QXH3"/>
<dbReference type="STRING" id="58343.AQJ46_39880"/>
<reference evidence="2 3" key="1">
    <citation type="submission" date="2015-10" db="EMBL/GenBank/DDBJ databases">
        <title>Draft genome sequence of Streptomyces canus DSM 40017, type strain for the species Streptomyces canus.</title>
        <authorList>
            <person name="Ruckert C."/>
            <person name="Winkler A."/>
            <person name="Kalinowski J."/>
            <person name="Kampfer P."/>
            <person name="Glaeser S."/>
        </authorList>
    </citation>
    <scope>NUCLEOTIDE SEQUENCE [LARGE SCALE GENOMIC DNA]</scope>
    <source>
        <strain evidence="2 3">DSM 40017</strain>
    </source>
</reference>
<comment type="caution">
    <text evidence="2">The sequence shown here is derived from an EMBL/GenBank/DDBJ whole genome shotgun (WGS) entry which is preliminary data.</text>
</comment>
<protein>
    <submittedName>
        <fullName evidence="2">Uncharacterized protein</fullName>
    </submittedName>
</protein>
<name>A0A117QXH3_9ACTN</name>
<feature type="region of interest" description="Disordered" evidence="1">
    <location>
        <begin position="46"/>
        <end position="76"/>
    </location>
</feature>